<reference evidence="3" key="1">
    <citation type="submission" date="2015-04" db="EMBL/GenBank/DDBJ databases">
        <title>Physiological reanalysis, assessment of diazotrophy, and genome sequences of multiple isolates of Streptomyces thermoautotrophicus.</title>
        <authorList>
            <person name="MacKellar D.C."/>
            <person name="Lieber L."/>
            <person name="Norman J."/>
            <person name="Bolger A."/>
            <person name="Tobin C."/>
            <person name="Murray J.W."/>
            <person name="Chang R."/>
            <person name="Ford T."/>
            <person name="Nguyen P.Q."/>
            <person name="Woodward J."/>
            <person name="Permingeat H."/>
            <person name="Joshi N.S."/>
            <person name="Silver P.A."/>
            <person name="Usadel B."/>
            <person name="Rutherford A.W."/>
            <person name="Friesen M."/>
            <person name="Prell J."/>
        </authorList>
    </citation>
    <scope>NUCLEOTIDE SEQUENCE [LARGE SCALE GENOMIC DNA]</scope>
    <source>
        <strain evidence="3">H1</strain>
    </source>
</reference>
<evidence type="ECO:0000313" key="2">
    <source>
        <dbReference type="EMBL" id="KWX01396.1"/>
    </source>
</evidence>
<dbReference type="EMBL" id="LAXD01000001">
    <property type="protein sequence ID" value="KWX01396.1"/>
    <property type="molecule type" value="Genomic_DNA"/>
</dbReference>
<sequence>MDALTGTQSGSYGAPYESQRTRRLRSLGLNDPSPDEAFDRFAHLAVSITNAPIALVNFVNDERQMFRGVYVPPPDTVEDPDGHGWTDRGIVFDLPAREMPLSHGFCPHVVAQRAPLALDDVLAYPRFAGNPVVNELGVRAYLGVPLVDDDGTVIGTVCALDREPRAWGRQRLHAMQRLAEALLSEIRLRDNLLTQQQETLVAFDRLPFPVMLTDGLEHWVRYVNLEHVAAFGEPAAHLPGPQALPHLSMVGLFNVMADVYRTGRPALLSQVRIVPGNHGGRQIDQYFSFCCTPVRLPHTGQVSGVLTVGLDLTTQNRTEEELSTLASTLAERLQWSGRGGTAEAMPLLPGGFPS</sequence>
<accession>A0A132MUH6</accession>
<organism evidence="2 3">
    <name type="scientific">Carbonactinospora thermoautotrophica</name>
    <dbReference type="NCBI Taxonomy" id="1469144"/>
    <lineage>
        <taxon>Bacteria</taxon>
        <taxon>Bacillati</taxon>
        <taxon>Actinomycetota</taxon>
        <taxon>Actinomycetes</taxon>
        <taxon>Kitasatosporales</taxon>
        <taxon>Carbonactinosporaceae</taxon>
        <taxon>Carbonactinospora</taxon>
    </lineage>
</organism>
<proteinExistence type="predicted"/>
<dbReference type="OrthoDB" id="9150152at2"/>
<dbReference type="SMART" id="SM00065">
    <property type="entry name" value="GAF"/>
    <property type="match status" value="1"/>
</dbReference>
<dbReference type="RefSeq" id="WP_066887858.1">
    <property type="nucleotide sequence ID" value="NZ_JYIJ01000010.1"/>
</dbReference>
<feature type="domain" description="GAF" evidence="1">
    <location>
        <begin position="33"/>
        <end position="196"/>
    </location>
</feature>
<comment type="caution">
    <text evidence="2">The sequence shown here is derived from an EMBL/GenBank/DDBJ whole genome shotgun (WGS) entry which is preliminary data.</text>
</comment>
<dbReference type="InterPro" id="IPR003018">
    <property type="entry name" value="GAF"/>
</dbReference>
<dbReference type="AlphaFoldDB" id="A0A132MUH6"/>
<dbReference type="Proteomes" id="UP000070188">
    <property type="component" value="Unassembled WGS sequence"/>
</dbReference>
<dbReference type="Gene3D" id="3.30.450.20">
    <property type="entry name" value="PAS domain"/>
    <property type="match status" value="1"/>
</dbReference>
<dbReference type="Pfam" id="PF01590">
    <property type="entry name" value="GAF"/>
    <property type="match status" value="1"/>
</dbReference>
<keyword evidence="3" id="KW-1185">Reference proteome</keyword>
<dbReference type="PANTHER" id="PTHR43102:SF2">
    <property type="entry name" value="GAF DOMAIN-CONTAINING PROTEIN"/>
    <property type="match status" value="1"/>
</dbReference>
<dbReference type="PATRIC" id="fig|1469144.10.peg.2628"/>
<dbReference type="STRING" id="1469144.LI90_2424"/>
<dbReference type="Gene3D" id="3.30.450.40">
    <property type="match status" value="1"/>
</dbReference>
<evidence type="ECO:0000313" key="3">
    <source>
        <dbReference type="Proteomes" id="UP000070188"/>
    </source>
</evidence>
<dbReference type="InterPro" id="IPR029016">
    <property type="entry name" value="GAF-like_dom_sf"/>
</dbReference>
<name>A0A132MUH6_9ACTN</name>
<protein>
    <recommendedName>
        <fullName evidence="1">GAF domain-containing protein</fullName>
    </recommendedName>
</protein>
<dbReference type="SUPFAM" id="SSF55781">
    <property type="entry name" value="GAF domain-like"/>
    <property type="match status" value="1"/>
</dbReference>
<evidence type="ECO:0000259" key="1">
    <source>
        <dbReference type="SMART" id="SM00065"/>
    </source>
</evidence>
<gene>
    <name evidence="2" type="ORF">LI90_2424</name>
</gene>
<dbReference type="PANTHER" id="PTHR43102">
    <property type="entry name" value="SLR1143 PROTEIN"/>
    <property type="match status" value="1"/>
</dbReference>